<organism evidence="3">
    <name type="scientific">Acromyrmex echinatior</name>
    <name type="common">Panamanian leafcutter ant</name>
    <name type="synonym">Acromyrmex octospinosus echinatior</name>
    <dbReference type="NCBI Taxonomy" id="103372"/>
    <lineage>
        <taxon>Eukaryota</taxon>
        <taxon>Metazoa</taxon>
        <taxon>Ecdysozoa</taxon>
        <taxon>Arthropoda</taxon>
        <taxon>Hexapoda</taxon>
        <taxon>Insecta</taxon>
        <taxon>Pterygota</taxon>
        <taxon>Neoptera</taxon>
        <taxon>Endopterygota</taxon>
        <taxon>Hymenoptera</taxon>
        <taxon>Apocrita</taxon>
        <taxon>Aculeata</taxon>
        <taxon>Formicoidea</taxon>
        <taxon>Formicidae</taxon>
        <taxon>Myrmicinae</taxon>
        <taxon>Acromyrmex</taxon>
    </lineage>
</organism>
<evidence type="ECO:0000313" key="2">
    <source>
        <dbReference type="EMBL" id="EGI67147.1"/>
    </source>
</evidence>
<proteinExistence type="predicted"/>
<dbReference type="EMBL" id="GL888115">
    <property type="protein sequence ID" value="EGI67147.1"/>
    <property type="molecule type" value="Genomic_DNA"/>
</dbReference>
<reference evidence="2" key="1">
    <citation type="submission" date="2011-02" db="EMBL/GenBank/DDBJ databases">
        <title>The genome of the leaf-cutting ant Acromyrmex echinatior suggests key adaptations to social evolution and fungus farming.</title>
        <authorList>
            <person name="Nygaard S."/>
            <person name="Zhang G."/>
        </authorList>
    </citation>
    <scope>NUCLEOTIDE SEQUENCE</scope>
</reference>
<sequence>MPSRAESFDGTVSRPAATQQSKANPRVTGESDFTVVVNQNHPHAIALFVSQRKTHHEFATALSAADPGLRSGLRNHAVRTFSLEKE</sequence>
<keyword evidence="3" id="KW-1185">Reference proteome</keyword>
<feature type="region of interest" description="Disordered" evidence="1">
    <location>
        <begin position="1"/>
        <end position="29"/>
    </location>
</feature>
<name>F4WF96_ACREC</name>
<dbReference type="InParanoid" id="F4WF96"/>
<evidence type="ECO:0000313" key="3">
    <source>
        <dbReference type="Proteomes" id="UP000007755"/>
    </source>
</evidence>
<evidence type="ECO:0000256" key="1">
    <source>
        <dbReference type="SAM" id="MobiDB-lite"/>
    </source>
</evidence>
<protein>
    <submittedName>
        <fullName evidence="2">Uncharacterized protein</fullName>
    </submittedName>
</protein>
<dbReference type="AlphaFoldDB" id="F4WF96"/>
<accession>F4WF96</accession>
<dbReference type="Proteomes" id="UP000007755">
    <property type="component" value="Unassembled WGS sequence"/>
</dbReference>
<gene>
    <name evidence="2" type="ORF">G5I_04303</name>
</gene>